<dbReference type="PANTHER" id="PTHR48022:SF59">
    <property type="entry name" value="MAJOR FACILITATOR SUPERFAMILY (MFS) PROFILE DOMAIN-CONTAINING PROTEIN"/>
    <property type="match status" value="1"/>
</dbReference>
<keyword evidence="4 6" id="KW-1133">Transmembrane helix</keyword>
<feature type="transmembrane region" description="Helical" evidence="6">
    <location>
        <begin position="330"/>
        <end position="350"/>
    </location>
</feature>
<dbReference type="Proteomes" id="UP000016928">
    <property type="component" value="Unassembled WGS sequence"/>
</dbReference>
<organism evidence="8 9">
    <name type="scientific">Fusarium oxysporum f. sp. cubense (strain race 1)</name>
    <name type="common">Panama disease fungus</name>
    <dbReference type="NCBI Taxonomy" id="1229664"/>
    <lineage>
        <taxon>Eukaryota</taxon>
        <taxon>Fungi</taxon>
        <taxon>Dikarya</taxon>
        <taxon>Ascomycota</taxon>
        <taxon>Pezizomycotina</taxon>
        <taxon>Sordariomycetes</taxon>
        <taxon>Hypocreomycetidae</taxon>
        <taxon>Hypocreales</taxon>
        <taxon>Nectriaceae</taxon>
        <taxon>Fusarium</taxon>
        <taxon>Fusarium oxysporum species complex</taxon>
    </lineage>
</organism>
<dbReference type="InterPro" id="IPR005828">
    <property type="entry name" value="MFS_sugar_transport-like"/>
</dbReference>
<accession>N4TUI5</accession>
<feature type="transmembrane region" description="Helical" evidence="6">
    <location>
        <begin position="80"/>
        <end position="98"/>
    </location>
</feature>
<dbReference type="PROSITE" id="PS00216">
    <property type="entry name" value="SUGAR_TRANSPORT_1"/>
    <property type="match status" value="1"/>
</dbReference>
<dbReference type="GO" id="GO:0016020">
    <property type="term" value="C:membrane"/>
    <property type="evidence" value="ECO:0007669"/>
    <property type="project" value="UniProtKB-SubCell"/>
</dbReference>
<feature type="transmembrane region" description="Helical" evidence="6">
    <location>
        <begin position="380"/>
        <end position="400"/>
    </location>
</feature>
<proteinExistence type="inferred from homology"/>
<evidence type="ECO:0000256" key="3">
    <source>
        <dbReference type="ARBA" id="ARBA00022692"/>
    </source>
</evidence>
<dbReference type="InterPro" id="IPR036259">
    <property type="entry name" value="MFS_trans_sf"/>
</dbReference>
<evidence type="ECO:0000313" key="8">
    <source>
        <dbReference type="EMBL" id="ENH62902.1"/>
    </source>
</evidence>
<protein>
    <submittedName>
        <fullName evidence="8">Quinate permease</fullName>
    </submittedName>
</protein>
<dbReference type="Pfam" id="PF00083">
    <property type="entry name" value="Sugar_tr"/>
    <property type="match status" value="2"/>
</dbReference>
<comment type="similarity">
    <text evidence="2">Belongs to the major facilitator superfamily. Sugar transporter (TC 2.A.1.1) family.</text>
</comment>
<reference evidence="9" key="2">
    <citation type="journal article" date="2014" name="PLoS ONE">
        <title>Genome and Transcriptome Analysis of the Fungal Pathogen Fusarium oxysporum f. sp. cubense Causing Banana Vascular Wilt Disease.</title>
        <authorList>
            <person name="Guo L."/>
            <person name="Han L."/>
            <person name="Yang L."/>
            <person name="Zeng H."/>
            <person name="Fan D."/>
            <person name="Zhu Y."/>
            <person name="Feng Y."/>
            <person name="Wang G."/>
            <person name="Peng C."/>
            <person name="Jiang X."/>
            <person name="Zhou D."/>
            <person name="Ni P."/>
            <person name="Liang C."/>
            <person name="Liu L."/>
            <person name="Wang J."/>
            <person name="Mao C."/>
            <person name="Fang X."/>
            <person name="Peng M."/>
            <person name="Huang J."/>
        </authorList>
    </citation>
    <scope>NUCLEOTIDE SEQUENCE [LARGE SCALE GENOMIC DNA]</scope>
    <source>
        <strain evidence="9">race 1</strain>
    </source>
</reference>
<feature type="transmembrane region" description="Helical" evidence="6">
    <location>
        <begin position="166"/>
        <end position="188"/>
    </location>
</feature>
<feature type="transmembrane region" description="Helical" evidence="6">
    <location>
        <begin position="200"/>
        <end position="219"/>
    </location>
</feature>
<dbReference type="GO" id="GO:0005351">
    <property type="term" value="F:carbohydrate:proton symporter activity"/>
    <property type="evidence" value="ECO:0007669"/>
    <property type="project" value="TreeGrafter"/>
</dbReference>
<keyword evidence="5 6" id="KW-0472">Membrane</keyword>
<dbReference type="InterPro" id="IPR020846">
    <property type="entry name" value="MFS_dom"/>
</dbReference>
<dbReference type="InterPro" id="IPR005829">
    <property type="entry name" value="Sugar_transporter_CS"/>
</dbReference>
<feature type="transmembrane region" description="Helical" evidence="6">
    <location>
        <begin position="110"/>
        <end position="128"/>
    </location>
</feature>
<evidence type="ECO:0000256" key="2">
    <source>
        <dbReference type="ARBA" id="ARBA00010992"/>
    </source>
</evidence>
<feature type="transmembrane region" description="Helical" evidence="6">
    <location>
        <begin position="357"/>
        <end position="374"/>
    </location>
</feature>
<feature type="transmembrane region" description="Helical" evidence="6">
    <location>
        <begin position="412"/>
        <end position="431"/>
    </location>
</feature>
<dbReference type="EMBL" id="KB731258">
    <property type="protein sequence ID" value="ENH62902.1"/>
    <property type="molecule type" value="Genomic_DNA"/>
</dbReference>
<evidence type="ECO:0000256" key="5">
    <source>
        <dbReference type="ARBA" id="ARBA00023136"/>
    </source>
</evidence>
<sequence>MAITKIFTESVLAKYARTIKATPRGLIVNRSLLFSCAVYALAGLPTTWDQGSSSVVPSLPGFQKQFNIESGAKADDIQDFISIIYIGYAVGAALSFFINDRIGRRWSFRLYSAIWIIGQLIATLSPSWPALYTARIISGIGIGSLSVTGPMSIVELAPSEIRGLLTAWYTVVMGTALFTSIFCVYGIFLHMSSSKLQYQIVWFSPAIFMALAIVASFFVSESPRWLMMVGKREEAAAVLVDLRRLPADHPRLQKEIKDIEDSVTGIGSSFTGIVKETFTVPSNLRRLQQALLSYALAQLSGANSVTSYFIPIMSIMGIGGGTSESMFLSGMYGFSKFIFSLIASFFFIDALGRRRSLFIGLFVLPYIFGGELWPNRLRSFGGAVSQTFHWLFIYAVKYSIPSLLKTTDNWGAFLFFAGWCFLALIYVFFMVPEISGLSVEEIDYLFKGSWFNAYKRARRHPVIDSVEDGKNKLPEEPGSKNLVPQLSLVKGNELDESLKTSR</sequence>
<dbReference type="PANTHER" id="PTHR48022">
    <property type="entry name" value="PLASTIDIC GLUCOSE TRANSPORTER 4"/>
    <property type="match status" value="1"/>
</dbReference>
<dbReference type="HOGENOM" id="CLU_001265_30_12_1"/>
<dbReference type="OrthoDB" id="5296287at2759"/>
<evidence type="ECO:0000313" key="9">
    <source>
        <dbReference type="Proteomes" id="UP000016928"/>
    </source>
</evidence>
<dbReference type="InterPro" id="IPR050360">
    <property type="entry name" value="MFS_Sugar_Transporters"/>
</dbReference>
<feature type="domain" description="Major facilitator superfamily (MFS) profile" evidence="7">
    <location>
        <begin position="35"/>
        <end position="435"/>
    </location>
</feature>
<evidence type="ECO:0000259" key="7">
    <source>
        <dbReference type="PROSITE" id="PS50850"/>
    </source>
</evidence>
<dbReference type="SUPFAM" id="SSF103473">
    <property type="entry name" value="MFS general substrate transporter"/>
    <property type="match status" value="1"/>
</dbReference>
<dbReference type="VEuPathDB" id="FungiDB:FOC1_g10006368"/>
<keyword evidence="3 6" id="KW-0812">Transmembrane</keyword>
<dbReference type="Gene3D" id="1.20.1250.20">
    <property type="entry name" value="MFS general substrate transporter like domains"/>
    <property type="match status" value="2"/>
</dbReference>
<gene>
    <name evidence="8" type="ORF">FOC1_g10006368</name>
</gene>
<comment type="subcellular location">
    <subcellularLocation>
        <location evidence="1">Membrane</location>
        <topology evidence="1">Multi-pass membrane protein</topology>
    </subcellularLocation>
</comment>
<reference evidence="9" key="1">
    <citation type="submission" date="2012-09" db="EMBL/GenBank/DDBJ databases">
        <title>Genome sequencing and comparative transcriptomics of race 1 and race 4 of banana pathogen: Fusarium oxysporum f. sp. cubense.</title>
        <authorList>
            <person name="Fang X."/>
            <person name="Huang J."/>
        </authorList>
    </citation>
    <scope>NUCLEOTIDE SEQUENCE [LARGE SCALE GENOMIC DNA]</scope>
    <source>
        <strain evidence="9">race 1</strain>
    </source>
</reference>
<dbReference type="PROSITE" id="PS50850">
    <property type="entry name" value="MFS"/>
    <property type="match status" value="1"/>
</dbReference>
<evidence type="ECO:0000256" key="1">
    <source>
        <dbReference type="ARBA" id="ARBA00004141"/>
    </source>
</evidence>
<evidence type="ECO:0000256" key="4">
    <source>
        <dbReference type="ARBA" id="ARBA00022989"/>
    </source>
</evidence>
<dbReference type="AlphaFoldDB" id="N4TUI5"/>
<name>N4TUI5_FUSC1</name>
<feature type="transmembrane region" description="Helical" evidence="6">
    <location>
        <begin position="134"/>
        <end position="154"/>
    </location>
</feature>
<feature type="transmembrane region" description="Helical" evidence="6">
    <location>
        <begin position="27"/>
        <end position="48"/>
    </location>
</feature>
<evidence type="ECO:0000256" key="6">
    <source>
        <dbReference type="SAM" id="Phobius"/>
    </source>
</evidence>
<feature type="transmembrane region" description="Helical" evidence="6">
    <location>
        <begin position="291"/>
        <end position="310"/>
    </location>
</feature>
<dbReference type="OMA" id="STEMVSW"/>